<feature type="transmembrane region" description="Helical" evidence="2">
    <location>
        <begin position="6"/>
        <end position="26"/>
    </location>
</feature>
<organism evidence="3 4">
    <name type="scientific">Hungatella hathewayi DSM 13479</name>
    <dbReference type="NCBI Taxonomy" id="566550"/>
    <lineage>
        <taxon>Bacteria</taxon>
        <taxon>Bacillati</taxon>
        <taxon>Bacillota</taxon>
        <taxon>Clostridia</taxon>
        <taxon>Lachnospirales</taxon>
        <taxon>Lachnospiraceae</taxon>
        <taxon>Hungatella</taxon>
    </lineage>
</organism>
<protein>
    <submittedName>
        <fullName evidence="3">Uncharacterized protein</fullName>
    </submittedName>
</protein>
<name>D3AEW7_9FIRM</name>
<comment type="caution">
    <text evidence="3">The sequence shown here is derived from an EMBL/GenBank/DDBJ whole genome shotgun (WGS) entry which is preliminary data.</text>
</comment>
<keyword evidence="2" id="KW-0472">Membrane</keyword>
<gene>
    <name evidence="3" type="ORF">CLOSTHATH_02151</name>
</gene>
<keyword evidence="2" id="KW-1133">Transmembrane helix</keyword>
<dbReference type="RefSeq" id="WP_006772673.1">
    <property type="nucleotide sequence ID" value="NZ_GG667635.1"/>
</dbReference>
<proteinExistence type="predicted"/>
<sequence length="198" mass="22687">MSNKSLFSLTFIIGAATGSVATWYLLKDKYEALAQEEIDSVKEVFLRREQELKDQSVKKTVAEGIKDADKEKPDLKEYAERLKKEGYTRYSDFGSDEEEKPVSEAGPYVIPPEQFGDDEEYEQISLTYYADGVLADENDEVIEDVEDAVGIDSLNHFGEYEDDSVFVRNDARKCDYEILLDQRTYSEVAEDMPHQMEV</sequence>
<accession>D3AEW7</accession>
<dbReference type="GeneID" id="93146952"/>
<reference evidence="3 4" key="1">
    <citation type="submission" date="2010-01" db="EMBL/GenBank/DDBJ databases">
        <authorList>
            <person name="Weinstock G."/>
            <person name="Sodergren E."/>
            <person name="Clifton S."/>
            <person name="Fulton L."/>
            <person name="Fulton B."/>
            <person name="Courtney L."/>
            <person name="Fronick C."/>
            <person name="Harrison M."/>
            <person name="Strong C."/>
            <person name="Farmer C."/>
            <person name="Delahaunty K."/>
            <person name="Markovic C."/>
            <person name="Hall O."/>
            <person name="Minx P."/>
            <person name="Tomlinson C."/>
            <person name="Mitreva M."/>
            <person name="Nelson J."/>
            <person name="Hou S."/>
            <person name="Wollam A."/>
            <person name="Pepin K.H."/>
            <person name="Johnson M."/>
            <person name="Bhonagiri V."/>
            <person name="Nash W.E."/>
            <person name="Warren W."/>
            <person name="Chinwalla A."/>
            <person name="Mardis E.R."/>
            <person name="Wilson R.K."/>
        </authorList>
    </citation>
    <scope>NUCLEOTIDE SEQUENCE [LARGE SCALE GENOMIC DNA]</scope>
    <source>
        <strain evidence="3 4">DSM 13479</strain>
    </source>
</reference>
<dbReference type="Proteomes" id="UP000004968">
    <property type="component" value="Unassembled WGS sequence"/>
</dbReference>
<evidence type="ECO:0000256" key="1">
    <source>
        <dbReference type="SAM" id="MobiDB-lite"/>
    </source>
</evidence>
<dbReference type="AlphaFoldDB" id="D3AEW7"/>
<evidence type="ECO:0000256" key="2">
    <source>
        <dbReference type="SAM" id="Phobius"/>
    </source>
</evidence>
<dbReference type="HOGENOM" id="CLU_1354015_0_0_9"/>
<evidence type="ECO:0000313" key="3">
    <source>
        <dbReference type="EMBL" id="EFC99625.1"/>
    </source>
</evidence>
<dbReference type="EMBL" id="ACIO01000160">
    <property type="protein sequence ID" value="EFC99625.1"/>
    <property type="molecule type" value="Genomic_DNA"/>
</dbReference>
<keyword evidence="2" id="KW-0812">Transmembrane</keyword>
<feature type="region of interest" description="Disordered" evidence="1">
    <location>
        <begin position="90"/>
        <end position="114"/>
    </location>
</feature>
<evidence type="ECO:0000313" key="4">
    <source>
        <dbReference type="Proteomes" id="UP000004968"/>
    </source>
</evidence>